<comment type="similarity">
    <text evidence="2">Belongs to the cytochrome P450 family.</text>
</comment>
<evidence type="ECO:0000313" key="9">
    <source>
        <dbReference type="Proteomes" id="UP000245207"/>
    </source>
</evidence>
<dbReference type="Proteomes" id="UP000245207">
    <property type="component" value="Unassembled WGS sequence"/>
</dbReference>
<dbReference type="GO" id="GO:0016705">
    <property type="term" value="F:oxidoreductase activity, acting on paired donors, with incorporation or reduction of molecular oxygen"/>
    <property type="evidence" value="ECO:0007669"/>
    <property type="project" value="InterPro"/>
</dbReference>
<accession>A0A2U1PYF5</accession>
<dbReference type="AlphaFoldDB" id="A0A2U1PYF5"/>
<dbReference type="STRING" id="35608.A0A2U1PYF5"/>
<evidence type="ECO:0000256" key="7">
    <source>
        <dbReference type="SAM" id="Phobius"/>
    </source>
</evidence>
<dbReference type="SUPFAM" id="SSF48264">
    <property type="entry name" value="Cytochrome P450"/>
    <property type="match status" value="1"/>
</dbReference>
<evidence type="ECO:0000256" key="6">
    <source>
        <dbReference type="SAM" id="MobiDB-lite"/>
    </source>
</evidence>
<dbReference type="PROSITE" id="PS00086">
    <property type="entry name" value="CYTOCHROME_P450"/>
    <property type="match status" value="1"/>
</dbReference>
<keyword evidence="7" id="KW-1133">Transmembrane helix</keyword>
<keyword evidence="7" id="KW-0472">Membrane</keyword>
<feature type="compositionally biased region" description="Low complexity" evidence="6">
    <location>
        <begin position="7"/>
        <end position="23"/>
    </location>
</feature>
<dbReference type="InterPro" id="IPR017972">
    <property type="entry name" value="Cyt_P450_CS"/>
</dbReference>
<sequence>MSPQPKSSTSSRHSAKRSPSSSRHQNILTFVYNGKNGDNMWSRLLGVQAKEMDIRTRRDQAHGYQNKERWILEQRGIKHMPSYKFTAFHSGLRACLGKELSLIQLKIVAATIYYIQLQCQNGGRSSRYSGSFGYPELEVWFNGNIDEEKLGENMLNIMLVVWYLKPYLVLIIWILALYLK</sequence>
<evidence type="ECO:0000256" key="3">
    <source>
        <dbReference type="ARBA" id="ARBA00022723"/>
    </source>
</evidence>
<keyword evidence="7" id="KW-0812">Transmembrane</keyword>
<organism evidence="8 9">
    <name type="scientific">Artemisia annua</name>
    <name type="common">Sweet wormwood</name>
    <dbReference type="NCBI Taxonomy" id="35608"/>
    <lineage>
        <taxon>Eukaryota</taxon>
        <taxon>Viridiplantae</taxon>
        <taxon>Streptophyta</taxon>
        <taxon>Embryophyta</taxon>
        <taxon>Tracheophyta</taxon>
        <taxon>Spermatophyta</taxon>
        <taxon>Magnoliopsida</taxon>
        <taxon>eudicotyledons</taxon>
        <taxon>Gunneridae</taxon>
        <taxon>Pentapetalae</taxon>
        <taxon>asterids</taxon>
        <taxon>campanulids</taxon>
        <taxon>Asterales</taxon>
        <taxon>Asteraceae</taxon>
        <taxon>Asteroideae</taxon>
        <taxon>Anthemideae</taxon>
        <taxon>Artemisiinae</taxon>
        <taxon>Artemisia</taxon>
    </lineage>
</organism>
<feature type="transmembrane region" description="Helical" evidence="7">
    <location>
        <begin position="159"/>
        <end position="179"/>
    </location>
</feature>
<dbReference type="GO" id="GO:0006629">
    <property type="term" value="P:lipid metabolic process"/>
    <property type="evidence" value="ECO:0007669"/>
    <property type="project" value="UniProtKB-ARBA"/>
</dbReference>
<dbReference type="GO" id="GO:0005506">
    <property type="term" value="F:iron ion binding"/>
    <property type="evidence" value="ECO:0007669"/>
    <property type="project" value="InterPro"/>
</dbReference>
<reference evidence="8 9" key="1">
    <citation type="journal article" date="2018" name="Mol. Plant">
        <title>The genome of Artemisia annua provides insight into the evolution of Asteraceae family and artemisinin biosynthesis.</title>
        <authorList>
            <person name="Shen Q."/>
            <person name="Zhang L."/>
            <person name="Liao Z."/>
            <person name="Wang S."/>
            <person name="Yan T."/>
            <person name="Shi P."/>
            <person name="Liu M."/>
            <person name="Fu X."/>
            <person name="Pan Q."/>
            <person name="Wang Y."/>
            <person name="Lv Z."/>
            <person name="Lu X."/>
            <person name="Zhang F."/>
            <person name="Jiang W."/>
            <person name="Ma Y."/>
            <person name="Chen M."/>
            <person name="Hao X."/>
            <person name="Li L."/>
            <person name="Tang Y."/>
            <person name="Lv G."/>
            <person name="Zhou Y."/>
            <person name="Sun X."/>
            <person name="Brodelius P.E."/>
            <person name="Rose J.K.C."/>
            <person name="Tang K."/>
        </authorList>
    </citation>
    <scope>NUCLEOTIDE SEQUENCE [LARGE SCALE GENOMIC DNA]</scope>
    <source>
        <strain evidence="9">cv. Huhao1</strain>
        <tissue evidence="8">Leaf</tissue>
    </source>
</reference>
<dbReference type="EMBL" id="PKPP01000602">
    <property type="protein sequence ID" value="PWA90765.1"/>
    <property type="molecule type" value="Genomic_DNA"/>
</dbReference>
<feature type="region of interest" description="Disordered" evidence="6">
    <location>
        <begin position="1"/>
        <end position="23"/>
    </location>
</feature>
<evidence type="ECO:0000256" key="4">
    <source>
        <dbReference type="ARBA" id="ARBA00023002"/>
    </source>
</evidence>
<dbReference type="Gene3D" id="1.10.630.10">
    <property type="entry name" value="Cytochrome P450"/>
    <property type="match status" value="1"/>
</dbReference>
<name>A0A2U1PYF5_ARTAN</name>
<dbReference type="GO" id="GO:0020037">
    <property type="term" value="F:heme binding"/>
    <property type="evidence" value="ECO:0007669"/>
    <property type="project" value="InterPro"/>
</dbReference>
<comment type="caution">
    <text evidence="8">The sequence shown here is derived from an EMBL/GenBank/DDBJ whole genome shotgun (WGS) entry which is preliminary data.</text>
</comment>
<dbReference type="GO" id="GO:0004497">
    <property type="term" value="F:monooxygenase activity"/>
    <property type="evidence" value="ECO:0007669"/>
    <property type="project" value="InterPro"/>
</dbReference>
<dbReference type="PANTHER" id="PTHR24296">
    <property type="entry name" value="CYTOCHROME P450"/>
    <property type="match status" value="1"/>
</dbReference>
<gene>
    <name evidence="8" type="ORF">CTI12_AA090050</name>
</gene>
<dbReference type="InterPro" id="IPR036396">
    <property type="entry name" value="Cyt_P450_sf"/>
</dbReference>
<proteinExistence type="inferred from homology"/>
<keyword evidence="3" id="KW-0479">Metal-binding</keyword>
<comment type="cofactor">
    <cofactor evidence="1">
        <name>heme</name>
        <dbReference type="ChEBI" id="CHEBI:30413"/>
    </cofactor>
</comment>
<evidence type="ECO:0000256" key="1">
    <source>
        <dbReference type="ARBA" id="ARBA00001971"/>
    </source>
</evidence>
<keyword evidence="5" id="KW-0408">Iron</keyword>
<evidence type="ECO:0000313" key="8">
    <source>
        <dbReference type="EMBL" id="PWA90765.1"/>
    </source>
</evidence>
<evidence type="ECO:0000256" key="2">
    <source>
        <dbReference type="ARBA" id="ARBA00010617"/>
    </source>
</evidence>
<keyword evidence="4" id="KW-0560">Oxidoreductase</keyword>
<keyword evidence="9" id="KW-1185">Reference proteome</keyword>
<protein>
    <submittedName>
        <fullName evidence="8">Alkane hydroxylase MAH1</fullName>
    </submittedName>
</protein>
<evidence type="ECO:0000256" key="5">
    <source>
        <dbReference type="ARBA" id="ARBA00023004"/>
    </source>
</evidence>
<dbReference type="OrthoDB" id="1470350at2759"/>